<reference evidence="3" key="1">
    <citation type="submission" date="2016-12" db="EMBL/GenBank/DDBJ databases">
        <authorList>
            <person name="Varghese N."/>
            <person name="Submissions S."/>
        </authorList>
    </citation>
    <scope>NUCLEOTIDE SEQUENCE [LARGE SCALE GENOMIC DNA]</scope>
    <source>
        <strain evidence="3">DSM 45599</strain>
    </source>
</reference>
<organism evidence="2 3">
    <name type="scientific">Micromonospora cremea</name>
    <dbReference type="NCBI Taxonomy" id="709881"/>
    <lineage>
        <taxon>Bacteria</taxon>
        <taxon>Bacillati</taxon>
        <taxon>Actinomycetota</taxon>
        <taxon>Actinomycetes</taxon>
        <taxon>Micromonosporales</taxon>
        <taxon>Micromonosporaceae</taxon>
        <taxon>Micromonospora</taxon>
    </lineage>
</organism>
<dbReference type="Gene3D" id="3.10.450.50">
    <property type="match status" value="1"/>
</dbReference>
<proteinExistence type="predicted"/>
<evidence type="ECO:0000259" key="1">
    <source>
        <dbReference type="Pfam" id="PF12680"/>
    </source>
</evidence>
<accession>A0A1N5VAK7</accession>
<dbReference type="Pfam" id="PF12680">
    <property type="entry name" value="SnoaL_2"/>
    <property type="match status" value="1"/>
</dbReference>
<keyword evidence="3" id="KW-1185">Reference proteome</keyword>
<sequence length="143" mass="15849">MSNMIKETTEPGDTRRTAEAFLQLLGGGDPDRIADVFADTIDWYVPGDAELPWTGPRTRASEVPAFFTTMGSAFRRGQSEYAVDRIVVEGTDAVIVATATHTFARSGKRFTTPMIMHLTIEEAKIVRLHLYEDTHLVSRSSSI</sequence>
<gene>
    <name evidence="2" type="ORF">SAMN04489832_1439</name>
</gene>
<dbReference type="RefSeq" id="WP_208869537.1">
    <property type="nucleotide sequence ID" value="NZ_FSQT01000001.1"/>
</dbReference>
<dbReference type="SUPFAM" id="SSF54427">
    <property type="entry name" value="NTF2-like"/>
    <property type="match status" value="1"/>
</dbReference>
<evidence type="ECO:0000313" key="3">
    <source>
        <dbReference type="Proteomes" id="UP000185124"/>
    </source>
</evidence>
<dbReference type="Proteomes" id="UP000185124">
    <property type="component" value="Unassembled WGS sequence"/>
</dbReference>
<dbReference type="InterPro" id="IPR037401">
    <property type="entry name" value="SnoaL-like"/>
</dbReference>
<dbReference type="AlphaFoldDB" id="A0A1N5VAK7"/>
<evidence type="ECO:0000313" key="2">
    <source>
        <dbReference type="EMBL" id="SIM69215.1"/>
    </source>
</evidence>
<dbReference type="InterPro" id="IPR032710">
    <property type="entry name" value="NTF2-like_dom_sf"/>
</dbReference>
<dbReference type="STRING" id="709881.SAMN04489832_1439"/>
<feature type="domain" description="SnoaL-like" evidence="1">
    <location>
        <begin position="19"/>
        <end position="127"/>
    </location>
</feature>
<name>A0A1N5VAK7_9ACTN</name>
<protein>
    <recommendedName>
        <fullName evidence="1">SnoaL-like domain-containing protein</fullName>
    </recommendedName>
</protein>
<dbReference type="EMBL" id="FSQT01000001">
    <property type="protein sequence ID" value="SIM69215.1"/>
    <property type="molecule type" value="Genomic_DNA"/>
</dbReference>